<keyword evidence="2" id="KW-1185">Reference proteome</keyword>
<organism evidence="1 2">
    <name type="scientific">Evansella cellulosilytica (strain ATCC 21833 / DSM 2522 / FERM P-1141 / JCM 9156 / N-4)</name>
    <name type="common">Bacillus cellulosilyticus</name>
    <dbReference type="NCBI Taxonomy" id="649639"/>
    <lineage>
        <taxon>Bacteria</taxon>
        <taxon>Bacillati</taxon>
        <taxon>Bacillota</taxon>
        <taxon>Bacilli</taxon>
        <taxon>Bacillales</taxon>
        <taxon>Bacillaceae</taxon>
        <taxon>Evansella</taxon>
    </lineage>
</organism>
<dbReference type="eggNOG" id="ENOG5030EJ0">
    <property type="taxonomic scope" value="Bacteria"/>
</dbReference>
<dbReference type="HOGENOM" id="CLU_1522226_0_0_9"/>
<reference evidence="1 2" key="1">
    <citation type="submission" date="2010-12" db="EMBL/GenBank/DDBJ databases">
        <title>Complete sequence of Bacillus cellulosilyticus DSM 2522.</title>
        <authorList>
            <consortium name="US DOE Joint Genome Institute"/>
            <person name="Lucas S."/>
            <person name="Copeland A."/>
            <person name="Lapidus A."/>
            <person name="Cheng J.-F."/>
            <person name="Bruce D."/>
            <person name="Goodwin L."/>
            <person name="Pitluck S."/>
            <person name="Chertkov O."/>
            <person name="Detter J.C."/>
            <person name="Han C."/>
            <person name="Tapia R."/>
            <person name="Land M."/>
            <person name="Hauser L."/>
            <person name="Jeffries C."/>
            <person name="Kyrpides N."/>
            <person name="Ivanova N."/>
            <person name="Mikhailova N."/>
            <person name="Brumm P."/>
            <person name="Mead D."/>
            <person name="Woyke T."/>
        </authorList>
    </citation>
    <scope>NUCLEOTIDE SEQUENCE [LARGE SCALE GENOMIC DNA]</scope>
    <source>
        <strain evidence="2">ATCC 21833 / DSM 2522 / FERM P-1141 / JCM 9156 / N-4</strain>
    </source>
</reference>
<accession>E6U1K8</accession>
<protein>
    <submittedName>
        <fullName evidence="1">Uncharacterized protein</fullName>
    </submittedName>
</protein>
<sequence length="176" mass="19682">MAFQDKEILRDKNGKPIPQVWNEDIQDYEPYDPKNHVTKVKDEKLNDLETKLDALITRQDGEYKTKLTGSNIENVTFHNAATTPAKGNEFDVGGFKTLTISIRGTSTSRTLQFKTVEYDGFERTIAGLRMSDFKIDTQTTGNSEIWQFDVTGLNKVIVDLTAVSGGSVFVKGRVVA</sequence>
<dbReference type="AlphaFoldDB" id="E6U1K8"/>
<dbReference type="EMBL" id="CP002394">
    <property type="protein sequence ID" value="ADU30371.1"/>
    <property type="molecule type" value="Genomic_DNA"/>
</dbReference>
<gene>
    <name evidence="1" type="ordered locus">Bcell_2110</name>
</gene>
<dbReference type="STRING" id="649639.Bcell_2110"/>
<evidence type="ECO:0000313" key="2">
    <source>
        <dbReference type="Proteomes" id="UP000001401"/>
    </source>
</evidence>
<name>E6U1K8_EVAC2</name>
<proteinExistence type="predicted"/>
<dbReference type="KEGG" id="bco:Bcell_2110"/>
<dbReference type="OrthoDB" id="2896278at2"/>
<dbReference type="Proteomes" id="UP000001401">
    <property type="component" value="Chromosome"/>
</dbReference>
<dbReference type="RefSeq" id="WP_013488707.1">
    <property type="nucleotide sequence ID" value="NC_014829.1"/>
</dbReference>
<evidence type="ECO:0000313" key="1">
    <source>
        <dbReference type="EMBL" id="ADU30371.1"/>
    </source>
</evidence>